<name>A0A411YFW9_9ACTN</name>
<dbReference type="OrthoDB" id="3253043at2"/>
<gene>
    <name evidence="2" type="ORF">ER308_11275</name>
</gene>
<dbReference type="PROSITE" id="PS00201">
    <property type="entry name" value="FLAVODOXIN"/>
    <property type="match status" value="1"/>
</dbReference>
<dbReference type="InterPro" id="IPR008254">
    <property type="entry name" value="Flavodoxin/NO_synth"/>
</dbReference>
<sequence length="176" mass="18791">MSVLVVFESMYGNTEAIARGIAAGLADRAAVRIQEVGAAPAAIPDDVELLVVGGPTHAFGMSRESTRRDAAQRTSEALVSPGIGVREWLDALPKLSREVAATAFDTRIAKPRVPGSAARGADRRLRALGFRRIAPRSFYVGDTTGPLSEGEVERARQWGQRLAQELTSGGPRQRIG</sequence>
<dbReference type="PROSITE" id="PS50902">
    <property type="entry name" value="FLAVODOXIN_LIKE"/>
    <property type="match status" value="1"/>
</dbReference>
<dbReference type="GO" id="GO:0009055">
    <property type="term" value="F:electron transfer activity"/>
    <property type="evidence" value="ECO:0007669"/>
    <property type="project" value="InterPro"/>
</dbReference>
<evidence type="ECO:0000313" key="3">
    <source>
        <dbReference type="Proteomes" id="UP000291469"/>
    </source>
</evidence>
<protein>
    <submittedName>
        <fullName evidence="2">Flavodoxin</fullName>
    </submittedName>
</protein>
<dbReference type="GO" id="GO:0010181">
    <property type="term" value="F:FMN binding"/>
    <property type="evidence" value="ECO:0007669"/>
    <property type="project" value="InterPro"/>
</dbReference>
<dbReference type="Proteomes" id="UP000291469">
    <property type="component" value="Chromosome"/>
</dbReference>
<accession>A0A411YFW9</accession>
<dbReference type="InterPro" id="IPR029039">
    <property type="entry name" value="Flavoprotein-like_sf"/>
</dbReference>
<proteinExistence type="predicted"/>
<dbReference type="SUPFAM" id="SSF52218">
    <property type="entry name" value="Flavoproteins"/>
    <property type="match status" value="1"/>
</dbReference>
<dbReference type="RefSeq" id="WP_131155083.1">
    <property type="nucleotide sequence ID" value="NZ_CP036402.1"/>
</dbReference>
<dbReference type="InterPro" id="IPR001226">
    <property type="entry name" value="Flavodoxin_CS"/>
</dbReference>
<evidence type="ECO:0000259" key="1">
    <source>
        <dbReference type="PROSITE" id="PS50902"/>
    </source>
</evidence>
<dbReference type="Gene3D" id="3.40.50.360">
    <property type="match status" value="1"/>
</dbReference>
<dbReference type="KEGG" id="erz:ER308_11275"/>
<keyword evidence="3" id="KW-1185">Reference proteome</keyword>
<dbReference type="AlphaFoldDB" id="A0A411YFW9"/>
<dbReference type="EMBL" id="CP036402">
    <property type="protein sequence ID" value="QBI20086.1"/>
    <property type="molecule type" value="Genomic_DNA"/>
</dbReference>
<organism evidence="2 3">
    <name type="scientific">Egibacter rhizosphaerae</name>
    <dbReference type="NCBI Taxonomy" id="1670831"/>
    <lineage>
        <taxon>Bacteria</taxon>
        <taxon>Bacillati</taxon>
        <taxon>Actinomycetota</taxon>
        <taxon>Nitriliruptoria</taxon>
        <taxon>Egibacterales</taxon>
        <taxon>Egibacteraceae</taxon>
        <taxon>Egibacter</taxon>
    </lineage>
</organism>
<reference evidence="2 3" key="1">
    <citation type="submission" date="2019-01" db="EMBL/GenBank/DDBJ databases">
        <title>Egibacter rhizosphaerae EGI 80759T.</title>
        <authorList>
            <person name="Chen D.-D."/>
            <person name="Tian Y."/>
            <person name="Jiao J.-Y."/>
            <person name="Zhang X.-T."/>
            <person name="Zhang Y.-G."/>
            <person name="Zhang Y."/>
            <person name="Xiao M."/>
            <person name="Shu W.-S."/>
            <person name="Li W.-J."/>
        </authorList>
    </citation>
    <scope>NUCLEOTIDE SEQUENCE [LARGE SCALE GENOMIC DNA]</scope>
    <source>
        <strain evidence="2 3">EGI 80759</strain>
    </source>
</reference>
<evidence type="ECO:0000313" key="2">
    <source>
        <dbReference type="EMBL" id="QBI20086.1"/>
    </source>
</evidence>
<feature type="domain" description="Flavodoxin-like" evidence="1">
    <location>
        <begin position="3"/>
        <end position="163"/>
    </location>
</feature>